<dbReference type="InterPro" id="IPR051127">
    <property type="entry name" value="Fungal_SecMet_Regulators"/>
</dbReference>
<dbReference type="PROSITE" id="PS50048">
    <property type="entry name" value="ZN2_CY6_FUNGAL_2"/>
    <property type="match status" value="1"/>
</dbReference>
<dbReference type="AlphaFoldDB" id="A0A2N6NB75"/>
<dbReference type="GO" id="GO:0005634">
    <property type="term" value="C:nucleus"/>
    <property type="evidence" value="ECO:0007669"/>
    <property type="project" value="TreeGrafter"/>
</dbReference>
<dbReference type="GO" id="GO:0000978">
    <property type="term" value="F:RNA polymerase II cis-regulatory region sequence-specific DNA binding"/>
    <property type="evidence" value="ECO:0007669"/>
    <property type="project" value="TreeGrafter"/>
</dbReference>
<feature type="compositionally biased region" description="Polar residues" evidence="5">
    <location>
        <begin position="60"/>
        <end position="70"/>
    </location>
</feature>
<dbReference type="PANTHER" id="PTHR47424:SF5">
    <property type="entry name" value="ZN(II)2CYS6 TRANSCRIPTION FACTOR (EUROFUNG)"/>
    <property type="match status" value="1"/>
</dbReference>
<keyword evidence="4" id="KW-0539">Nucleus</keyword>
<dbReference type="SUPFAM" id="SSF57701">
    <property type="entry name" value="Zn2/Cys6 DNA-binding domain"/>
    <property type="match status" value="1"/>
</dbReference>
<dbReference type="Proteomes" id="UP000235728">
    <property type="component" value="Unassembled WGS sequence"/>
</dbReference>
<feature type="region of interest" description="Disordered" evidence="5">
    <location>
        <begin position="228"/>
        <end position="248"/>
    </location>
</feature>
<dbReference type="GO" id="GO:0008270">
    <property type="term" value="F:zinc ion binding"/>
    <property type="evidence" value="ECO:0007669"/>
    <property type="project" value="InterPro"/>
</dbReference>
<dbReference type="EMBL" id="MRVG01000012">
    <property type="protein sequence ID" value="PMB64533.1"/>
    <property type="molecule type" value="Genomic_DNA"/>
</dbReference>
<keyword evidence="2" id="KW-0805">Transcription regulation</keyword>
<proteinExistence type="predicted"/>
<dbReference type="InterPro" id="IPR001138">
    <property type="entry name" value="Zn2Cys6_DnaBD"/>
</dbReference>
<evidence type="ECO:0000256" key="5">
    <source>
        <dbReference type="SAM" id="MobiDB-lite"/>
    </source>
</evidence>
<dbReference type="GO" id="GO:0006351">
    <property type="term" value="P:DNA-templated transcription"/>
    <property type="evidence" value="ECO:0007669"/>
    <property type="project" value="InterPro"/>
</dbReference>
<dbReference type="SMART" id="SM00906">
    <property type="entry name" value="Fungal_trans"/>
    <property type="match status" value="1"/>
</dbReference>
<comment type="caution">
    <text evidence="7">The sequence shown here is derived from an EMBL/GenBank/DDBJ whole genome shotgun (WGS) entry which is preliminary data.</text>
</comment>
<keyword evidence="1" id="KW-0479">Metal-binding</keyword>
<dbReference type="GO" id="GO:0000981">
    <property type="term" value="F:DNA-binding transcription factor activity, RNA polymerase II-specific"/>
    <property type="evidence" value="ECO:0007669"/>
    <property type="project" value="InterPro"/>
</dbReference>
<evidence type="ECO:0000256" key="3">
    <source>
        <dbReference type="ARBA" id="ARBA00023163"/>
    </source>
</evidence>
<evidence type="ECO:0000313" key="7">
    <source>
        <dbReference type="EMBL" id="PMB64533.1"/>
    </source>
</evidence>
<dbReference type="PANTHER" id="PTHR47424">
    <property type="entry name" value="REGULATORY PROTEIN GAL4"/>
    <property type="match status" value="1"/>
</dbReference>
<evidence type="ECO:0000259" key="6">
    <source>
        <dbReference type="PROSITE" id="PS50048"/>
    </source>
</evidence>
<dbReference type="Gene3D" id="4.10.240.10">
    <property type="entry name" value="Zn(2)-C6 fungal-type DNA-binding domain"/>
    <property type="match status" value="1"/>
</dbReference>
<feature type="compositionally biased region" description="Polar residues" evidence="5">
    <location>
        <begin position="229"/>
        <end position="242"/>
    </location>
</feature>
<accession>A0A2N6NB75</accession>
<evidence type="ECO:0000256" key="2">
    <source>
        <dbReference type="ARBA" id="ARBA00023015"/>
    </source>
</evidence>
<dbReference type="GO" id="GO:0000435">
    <property type="term" value="P:positive regulation of transcription from RNA polymerase II promoter by galactose"/>
    <property type="evidence" value="ECO:0007669"/>
    <property type="project" value="TreeGrafter"/>
</dbReference>
<sequence length="794" mass="88615">MEQIETQASDLRFLSQAQVPLSNSPSVTYETPRPGPQHQHQHQHQHQQHQQQDHDHDSPGSASFGGNSATHGGDPAANKRKSTDDGLSSAKQTRSKRNRSRLPGKHQGGEPHVGWDVAEGKRMFRPARSSTYISIACNECKRRKIKCNGETPCKRCGNMGLNCLYTPNCCANTFKDSEEYKLVTSHLSALQDEVVALKQTVQAMQPAIGDRSQMASASIMAQGMIAPSPAQSSLSGQPSIGQARTPGVYRGSTSSSHMIGIAQNNTGITYPDLDTANQSEPQLQPLIVGVDPILDYSKDEMLRLCQVHDDEIGIMYPVLNMGSVTEHARHIATQFGSLRQQPAAQLFTDDKTLELKMVMCCALVVEENGPSIKAQKLFDSMESVLNCKLLTDDAYISTLPLLCIFAGYRFLTDSEGLAWRIIGQVHQSIEDPVERRLALNSFWSAYVLDRRWAFNTGLPYVIQDADIDPKLEYPTEHPYLVSMISYSKLGAKVWTLVEQRRTSFLDNEKPWVQEIERLDAEIIAWYARVPPEVQIRDWHEEGHINSTSSYNLQRLRVWTYLRKNQIRNWLHAPILHTTNSIMGAPHLAQVCVDVAKDTVAYLHQVNSHTDMIRRSQAFYSQFLVSALAIMFLASTQAPVQFSSICREDFYTGLSLIEDLSPQSHISKRLWRIVWSLRDYLQHLAPKQSNDAHSNAALGMIGLARGGRMDAAATPQYAYGGPGGGMAMGPGGMTDPSDLEQNGARLSSQLCHIYESFVSHNGFNNIRLDPNDIQTPDQARALAQTQFFTTMRQMF</sequence>
<feature type="compositionally biased region" description="Polar residues" evidence="5">
    <location>
        <begin position="1"/>
        <end position="29"/>
    </location>
</feature>
<dbReference type="InterPro" id="IPR036864">
    <property type="entry name" value="Zn2-C6_fun-type_DNA-bd_sf"/>
</dbReference>
<dbReference type="OMA" id="DEIGIMY"/>
<dbReference type="PROSITE" id="PS00463">
    <property type="entry name" value="ZN2_CY6_FUNGAL_1"/>
    <property type="match status" value="1"/>
</dbReference>
<name>A0A2N6NB75_BEABA</name>
<gene>
    <name evidence="7" type="ORF">BM221_009372</name>
</gene>
<dbReference type="CDD" id="cd00067">
    <property type="entry name" value="GAL4"/>
    <property type="match status" value="1"/>
</dbReference>
<evidence type="ECO:0000313" key="8">
    <source>
        <dbReference type="Proteomes" id="UP000235728"/>
    </source>
</evidence>
<feature type="region of interest" description="Disordered" evidence="5">
    <location>
        <begin position="1"/>
        <end position="115"/>
    </location>
</feature>
<feature type="domain" description="Zn(2)-C6 fungal-type" evidence="6">
    <location>
        <begin position="136"/>
        <end position="165"/>
    </location>
</feature>
<evidence type="ECO:0000256" key="1">
    <source>
        <dbReference type="ARBA" id="ARBA00022723"/>
    </source>
</evidence>
<dbReference type="Pfam" id="PF00172">
    <property type="entry name" value="Zn_clus"/>
    <property type="match status" value="1"/>
</dbReference>
<organism evidence="7 8">
    <name type="scientific">Beauveria bassiana</name>
    <name type="common">White muscardine disease fungus</name>
    <name type="synonym">Tritirachium shiotae</name>
    <dbReference type="NCBI Taxonomy" id="176275"/>
    <lineage>
        <taxon>Eukaryota</taxon>
        <taxon>Fungi</taxon>
        <taxon>Dikarya</taxon>
        <taxon>Ascomycota</taxon>
        <taxon>Pezizomycotina</taxon>
        <taxon>Sordariomycetes</taxon>
        <taxon>Hypocreomycetidae</taxon>
        <taxon>Hypocreales</taxon>
        <taxon>Cordycipitaceae</taxon>
        <taxon>Beauveria</taxon>
    </lineage>
</organism>
<keyword evidence="3" id="KW-0804">Transcription</keyword>
<dbReference type="SMART" id="SM00066">
    <property type="entry name" value="GAL4"/>
    <property type="match status" value="1"/>
</dbReference>
<evidence type="ECO:0000256" key="4">
    <source>
        <dbReference type="ARBA" id="ARBA00023242"/>
    </source>
</evidence>
<dbReference type="CDD" id="cd12148">
    <property type="entry name" value="fungal_TF_MHR"/>
    <property type="match status" value="1"/>
</dbReference>
<dbReference type="InterPro" id="IPR007219">
    <property type="entry name" value="XnlR_reg_dom"/>
</dbReference>
<feature type="compositionally biased region" description="Basic residues" evidence="5">
    <location>
        <begin position="93"/>
        <end position="104"/>
    </location>
</feature>
<reference evidence="7 8" key="1">
    <citation type="journal article" date="2016" name="Appl. Microbiol. Biotechnol.">
        <title>Characterization of T-DNA insertion mutants with decreased virulence in the entomopathogenic fungus Beauveria bassiana JEF-007.</title>
        <authorList>
            <person name="Kim S."/>
            <person name="Lee S.J."/>
            <person name="Nai Y.S."/>
            <person name="Yu J.S."/>
            <person name="Lee M.R."/>
            <person name="Yang Y.T."/>
            <person name="Kim J.S."/>
        </authorList>
    </citation>
    <scope>NUCLEOTIDE SEQUENCE [LARGE SCALE GENOMIC DNA]</scope>
    <source>
        <strain evidence="7 8">JEF-007</strain>
    </source>
</reference>
<protein>
    <submittedName>
        <fullName evidence="7">Putative transcriptional regulatory protein C3C7.04</fullName>
    </submittedName>
</protein>